<reference evidence="2" key="2">
    <citation type="submission" date="2010-01" db="EMBL/GenBank/DDBJ databases">
        <title>The complete genome of Conexibacter woesei DSM 14684.</title>
        <authorList>
            <consortium name="US DOE Joint Genome Institute (JGI-PGF)"/>
            <person name="Lucas S."/>
            <person name="Copeland A."/>
            <person name="Lapidus A."/>
            <person name="Glavina del Rio T."/>
            <person name="Dalin E."/>
            <person name="Tice H."/>
            <person name="Bruce D."/>
            <person name="Goodwin L."/>
            <person name="Pitluck S."/>
            <person name="Kyrpides N."/>
            <person name="Mavromatis K."/>
            <person name="Ivanova N."/>
            <person name="Mikhailova N."/>
            <person name="Chertkov O."/>
            <person name="Brettin T."/>
            <person name="Detter J.C."/>
            <person name="Han C."/>
            <person name="Larimer F."/>
            <person name="Land M."/>
            <person name="Hauser L."/>
            <person name="Markowitz V."/>
            <person name="Cheng J.-F."/>
            <person name="Hugenholtz P."/>
            <person name="Woyke T."/>
            <person name="Wu D."/>
            <person name="Pukall R."/>
            <person name="Steenblock K."/>
            <person name="Schneider S."/>
            <person name="Klenk H.-P."/>
            <person name="Eisen J.A."/>
        </authorList>
    </citation>
    <scope>NUCLEOTIDE SEQUENCE [LARGE SCALE GENOMIC DNA]</scope>
    <source>
        <strain evidence="2">DSM 14684 / CIP 108061 / JCM 11494 / NBRC 100937 / ID131577</strain>
    </source>
</reference>
<dbReference type="PANTHER" id="PTHR46112:SF2">
    <property type="entry name" value="XAA-PRO AMINOPEPTIDASE P-RELATED"/>
    <property type="match status" value="1"/>
</dbReference>
<dbReference type="PANTHER" id="PTHR46112">
    <property type="entry name" value="AMINOPEPTIDASE"/>
    <property type="match status" value="1"/>
</dbReference>
<dbReference type="Proteomes" id="UP000008229">
    <property type="component" value="Chromosome"/>
</dbReference>
<protein>
    <submittedName>
        <fullName evidence="1">Peptidase M24</fullName>
    </submittedName>
</protein>
<dbReference type="RefSeq" id="WP_012935916.1">
    <property type="nucleotide sequence ID" value="NC_013739.1"/>
</dbReference>
<dbReference type="CDD" id="cd01066">
    <property type="entry name" value="APP_MetAP"/>
    <property type="match status" value="1"/>
</dbReference>
<dbReference type="STRING" id="469383.Cwoe_4451"/>
<proteinExistence type="predicted"/>
<dbReference type="AlphaFoldDB" id="D3F7X1"/>
<reference evidence="1 2" key="1">
    <citation type="journal article" date="2010" name="Stand. Genomic Sci.">
        <title>Complete genome sequence of Conexibacter woesei type strain (ID131577).</title>
        <authorList>
            <person name="Pukall R."/>
            <person name="Lapidus A."/>
            <person name="Glavina Del Rio T."/>
            <person name="Copeland A."/>
            <person name="Tice H."/>
            <person name="Cheng J.-F."/>
            <person name="Lucas S."/>
            <person name="Chen F."/>
            <person name="Nolan M."/>
            <person name="Bruce D."/>
            <person name="Goodwin L."/>
            <person name="Pitluck S."/>
            <person name="Mavromatis K."/>
            <person name="Ivanova N."/>
            <person name="Ovchinnikova G."/>
            <person name="Pati A."/>
            <person name="Chen A."/>
            <person name="Palaniappan K."/>
            <person name="Land M."/>
            <person name="Hauser L."/>
            <person name="Chang Y.-J."/>
            <person name="Jeffries C.D."/>
            <person name="Chain P."/>
            <person name="Meincke L."/>
            <person name="Sims D."/>
            <person name="Brettin T."/>
            <person name="Detter J.C."/>
            <person name="Rohde M."/>
            <person name="Goeker M."/>
            <person name="Bristow J."/>
            <person name="Eisen J.A."/>
            <person name="Markowitz V."/>
            <person name="Kyrpides N.C."/>
            <person name="Klenk H.-P."/>
            <person name="Hugenholtz P."/>
        </authorList>
    </citation>
    <scope>NUCLEOTIDE SEQUENCE [LARGE SCALE GENOMIC DNA]</scope>
    <source>
        <strain evidence="2">DSM 14684 / CIP 108061 / JCM 11494 / NBRC 100937 / ID131577</strain>
    </source>
</reference>
<organism evidence="1 2">
    <name type="scientific">Conexibacter woesei (strain DSM 14684 / CCUG 47730 / CIP 108061 / JCM 11494 / NBRC 100937 / ID131577)</name>
    <dbReference type="NCBI Taxonomy" id="469383"/>
    <lineage>
        <taxon>Bacteria</taxon>
        <taxon>Bacillati</taxon>
        <taxon>Actinomycetota</taxon>
        <taxon>Thermoleophilia</taxon>
        <taxon>Solirubrobacterales</taxon>
        <taxon>Conexibacteraceae</taxon>
        <taxon>Conexibacter</taxon>
    </lineage>
</organism>
<dbReference type="InterPro" id="IPR029149">
    <property type="entry name" value="Creatin/AminoP/Spt16_N"/>
</dbReference>
<dbReference type="HOGENOM" id="CLU_053687_0_0_11"/>
<sequence length="381" mass="40331">MTEPLPTHARTGEVAEKRDRLRGALEQLDADGILLTSRANVAWALGGADHVVSRVLETGFAWVFVTRDRTCVLALNNEEARLREELAVEQLGFELHLASWWDGSLAALAGSLCAPDRLVTDGAGPGRPDRAALTELRLTLTADEVARLRTLGDDTRAALEDTIAQWPSSGWRTERDVSAAVAAALEARDVMPGGIMVAGAERRRRYRHPVVTDAPLDSELLVVAVGIRGGLNVALTRCAALGAVDLEWSARHAVACRVESAMMAASRPGNTWGDALTAGLGAYGEAGWSDEWREHTQGGPIGYGPREFVVYPGDTNDRLSGLAVGASQACAWNPTVAGAKSEDTFLVTEQGPESVTSGGGSWPVVDLGAMGAPARPAVLEL</sequence>
<accession>D3F7X1</accession>
<dbReference type="SUPFAM" id="SSF55920">
    <property type="entry name" value="Creatinase/aminopeptidase"/>
    <property type="match status" value="1"/>
</dbReference>
<dbReference type="InterPro" id="IPR036005">
    <property type="entry name" value="Creatinase/aminopeptidase-like"/>
</dbReference>
<dbReference type="Gene3D" id="3.90.230.10">
    <property type="entry name" value="Creatinase/methionine aminopeptidase superfamily"/>
    <property type="match status" value="1"/>
</dbReference>
<dbReference type="EMBL" id="CP001854">
    <property type="protein sequence ID" value="ADB52865.1"/>
    <property type="molecule type" value="Genomic_DNA"/>
</dbReference>
<dbReference type="eggNOG" id="COG0006">
    <property type="taxonomic scope" value="Bacteria"/>
</dbReference>
<gene>
    <name evidence="1" type="ordered locus">Cwoe_4451</name>
</gene>
<keyword evidence="2" id="KW-1185">Reference proteome</keyword>
<dbReference type="OrthoDB" id="4850044at2"/>
<dbReference type="InterPro" id="IPR050659">
    <property type="entry name" value="Peptidase_M24B"/>
</dbReference>
<name>D3F7X1_CONWI</name>
<dbReference type="KEGG" id="cwo:Cwoe_4451"/>
<evidence type="ECO:0000313" key="1">
    <source>
        <dbReference type="EMBL" id="ADB52865.1"/>
    </source>
</evidence>
<evidence type="ECO:0000313" key="2">
    <source>
        <dbReference type="Proteomes" id="UP000008229"/>
    </source>
</evidence>
<dbReference type="SUPFAM" id="SSF53092">
    <property type="entry name" value="Creatinase/prolidase N-terminal domain"/>
    <property type="match status" value="1"/>
</dbReference>